<feature type="transmembrane region" description="Helical" evidence="11">
    <location>
        <begin position="189"/>
        <end position="209"/>
    </location>
</feature>
<feature type="transmembrane region" description="Helical" evidence="11">
    <location>
        <begin position="524"/>
        <end position="547"/>
    </location>
</feature>
<dbReference type="Pfam" id="PF00005">
    <property type="entry name" value="ABC_tran"/>
    <property type="match status" value="2"/>
</dbReference>
<feature type="transmembrane region" description="Helical" evidence="11">
    <location>
        <begin position="342"/>
        <end position="364"/>
    </location>
</feature>
<evidence type="ECO:0000313" key="15">
    <source>
        <dbReference type="Proteomes" id="UP000310108"/>
    </source>
</evidence>
<accession>A0A4U6WZP2</accession>
<dbReference type="Pfam" id="PF00664">
    <property type="entry name" value="ABC_membrane"/>
    <property type="match status" value="2"/>
</dbReference>
<organism evidence="14 15">
    <name type="scientific">Colletotrichum tanaceti</name>
    <dbReference type="NCBI Taxonomy" id="1306861"/>
    <lineage>
        <taxon>Eukaryota</taxon>
        <taxon>Fungi</taxon>
        <taxon>Dikarya</taxon>
        <taxon>Ascomycota</taxon>
        <taxon>Pezizomycotina</taxon>
        <taxon>Sordariomycetes</taxon>
        <taxon>Hypocreomycetidae</taxon>
        <taxon>Glomerellales</taxon>
        <taxon>Glomerellaceae</taxon>
        <taxon>Colletotrichum</taxon>
        <taxon>Colletotrichum destructivum species complex</taxon>
    </lineage>
</organism>
<evidence type="ECO:0000256" key="2">
    <source>
        <dbReference type="ARBA" id="ARBA00022448"/>
    </source>
</evidence>
<feature type="transmembrane region" description="Helical" evidence="11">
    <location>
        <begin position="559"/>
        <end position="588"/>
    </location>
</feature>
<feature type="transmembrane region" description="Helical" evidence="11">
    <location>
        <begin position="163"/>
        <end position="183"/>
    </location>
</feature>
<feature type="transmembrane region" description="Helical" evidence="11">
    <location>
        <begin position="1079"/>
        <end position="1099"/>
    </location>
</feature>
<evidence type="ECO:0000256" key="11">
    <source>
        <dbReference type="SAM" id="Phobius"/>
    </source>
</evidence>
<feature type="transmembrane region" description="Helical" evidence="11">
    <location>
        <begin position="101"/>
        <end position="121"/>
    </location>
</feature>
<dbReference type="InterPro" id="IPR003593">
    <property type="entry name" value="AAA+_ATPase"/>
</dbReference>
<dbReference type="CDD" id="cd18580">
    <property type="entry name" value="ABC_6TM_ABCC_D2"/>
    <property type="match status" value="1"/>
</dbReference>
<feature type="domain" description="ABC transporter" evidence="12">
    <location>
        <begin position="657"/>
        <end position="884"/>
    </location>
</feature>
<evidence type="ECO:0000256" key="3">
    <source>
        <dbReference type="ARBA" id="ARBA00022475"/>
    </source>
</evidence>
<reference evidence="14 15" key="1">
    <citation type="journal article" date="2019" name="PLoS ONE">
        <title>Comparative genome analysis indicates high evolutionary potential of pathogenicity genes in Colletotrichum tanaceti.</title>
        <authorList>
            <person name="Lelwala R.V."/>
            <person name="Korhonen P.K."/>
            <person name="Young N.D."/>
            <person name="Scott J.B."/>
            <person name="Ades P.A."/>
            <person name="Gasser R.B."/>
            <person name="Taylor P.W.J."/>
        </authorList>
    </citation>
    <scope>NUCLEOTIDE SEQUENCE [LARGE SCALE GENOMIC DNA]</scope>
    <source>
        <strain evidence="14">BRIP57314</strain>
    </source>
</reference>
<evidence type="ECO:0000259" key="12">
    <source>
        <dbReference type="PROSITE" id="PS50893"/>
    </source>
</evidence>
<keyword evidence="7 11" id="KW-1133">Transmembrane helix</keyword>
<dbReference type="STRING" id="1306861.A0A4U6WZP2"/>
<evidence type="ECO:0000313" key="14">
    <source>
        <dbReference type="EMBL" id="TKW48570.1"/>
    </source>
</evidence>
<keyword evidence="15" id="KW-1185">Reference proteome</keyword>
<keyword evidence="5" id="KW-0547">Nucleotide-binding</keyword>
<dbReference type="Pfam" id="PF24357">
    <property type="entry name" value="TMD0_ABC"/>
    <property type="match status" value="1"/>
</dbReference>
<feature type="transmembrane region" description="Helical" evidence="11">
    <location>
        <begin position="1055"/>
        <end position="1073"/>
    </location>
</feature>
<dbReference type="EMBL" id="PJEX01000886">
    <property type="protein sequence ID" value="TKW48570.1"/>
    <property type="molecule type" value="Genomic_DNA"/>
</dbReference>
<proteinExistence type="predicted"/>
<evidence type="ECO:0000256" key="6">
    <source>
        <dbReference type="ARBA" id="ARBA00022840"/>
    </source>
</evidence>
<dbReference type="InterPro" id="IPR044726">
    <property type="entry name" value="ABCC_6TM_D2"/>
</dbReference>
<keyword evidence="6" id="KW-0067">ATP-binding</keyword>
<keyword evidence="3" id="KW-1003">Cell membrane</keyword>
<dbReference type="InterPro" id="IPR056227">
    <property type="entry name" value="TMD0_ABC"/>
</dbReference>
<dbReference type="GO" id="GO:0005524">
    <property type="term" value="F:ATP binding"/>
    <property type="evidence" value="ECO:0007669"/>
    <property type="project" value="UniProtKB-KW"/>
</dbReference>
<feature type="transmembrane region" description="Helical" evidence="11">
    <location>
        <begin position="1163"/>
        <end position="1183"/>
    </location>
</feature>
<gene>
    <name evidence="14" type="primary">ABCC2</name>
    <name evidence="14" type="ORF">CTA1_543</name>
</gene>
<feature type="transmembrane region" description="Helical" evidence="11">
    <location>
        <begin position="62"/>
        <end position="81"/>
    </location>
</feature>
<feature type="compositionally biased region" description="Polar residues" evidence="10">
    <location>
        <begin position="895"/>
        <end position="914"/>
    </location>
</feature>
<dbReference type="InterPro" id="IPR003439">
    <property type="entry name" value="ABC_transporter-like_ATP-bd"/>
</dbReference>
<dbReference type="SUPFAM" id="SSF52540">
    <property type="entry name" value="P-loop containing nucleoside triphosphate hydrolases"/>
    <property type="match status" value="2"/>
</dbReference>
<feature type="transmembrane region" description="Helical" evidence="11">
    <location>
        <begin position="927"/>
        <end position="952"/>
    </location>
</feature>
<dbReference type="GO" id="GO:0016887">
    <property type="term" value="F:ATP hydrolysis activity"/>
    <property type="evidence" value="ECO:0007669"/>
    <property type="project" value="InterPro"/>
</dbReference>
<dbReference type="PROSITE" id="PS50929">
    <property type="entry name" value="ABC_TM1F"/>
    <property type="match status" value="2"/>
</dbReference>
<dbReference type="SUPFAM" id="SSF90123">
    <property type="entry name" value="ABC transporter transmembrane region"/>
    <property type="match status" value="2"/>
</dbReference>
<dbReference type="SMART" id="SM00382">
    <property type="entry name" value="AAA"/>
    <property type="match status" value="2"/>
</dbReference>
<dbReference type="Gene3D" id="1.20.1560.10">
    <property type="entry name" value="ABC transporter type 1, transmembrane domain"/>
    <property type="match status" value="2"/>
</dbReference>
<dbReference type="InterPro" id="IPR036640">
    <property type="entry name" value="ABC1_TM_sf"/>
</dbReference>
<feature type="transmembrane region" description="Helical" evidence="11">
    <location>
        <begin position="133"/>
        <end position="151"/>
    </location>
</feature>
<feature type="transmembrane region" description="Helical" evidence="11">
    <location>
        <begin position="977"/>
        <end position="1002"/>
    </location>
</feature>
<dbReference type="Gene3D" id="3.40.50.300">
    <property type="entry name" value="P-loop containing nucleotide triphosphate hydrolases"/>
    <property type="match status" value="2"/>
</dbReference>
<evidence type="ECO:0000256" key="1">
    <source>
        <dbReference type="ARBA" id="ARBA00004651"/>
    </source>
</evidence>
<dbReference type="InterPro" id="IPR050173">
    <property type="entry name" value="ABC_transporter_C-like"/>
</dbReference>
<dbReference type="FunFam" id="1.20.1560.10:FF:000055">
    <property type="entry name" value="ABC multidrug transporter (Eurofung)"/>
    <property type="match status" value="1"/>
</dbReference>
<dbReference type="FunFam" id="1.20.1560.10:FF:000066">
    <property type="entry name" value="ABC multidrug transporter (Eurofung)"/>
    <property type="match status" value="1"/>
</dbReference>
<dbReference type="PANTHER" id="PTHR24223:SF399">
    <property type="entry name" value="ABC TRANSPORTER ATNG"/>
    <property type="match status" value="1"/>
</dbReference>
<dbReference type="InterPro" id="IPR044746">
    <property type="entry name" value="ABCC_6TM_D1"/>
</dbReference>
<dbReference type="PANTHER" id="PTHR24223">
    <property type="entry name" value="ATP-BINDING CASSETTE SUB-FAMILY C"/>
    <property type="match status" value="1"/>
</dbReference>
<dbReference type="InterPro" id="IPR011527">
    <property type="entry name" value="ABC1_TM_dom"/>
</dbReference>
<feature type="domain" description="ABC transporter" evidence="12">
    <location>
        <begin position="1267"/>
        <end position="1505"/>
    </location>
</feature>
<feature type="region of interest" description="Disordered" evidence="10">
    <location>
        <begin position="1240"/>
        <end position="1262"/>
    </location>
</feature>
<name>A0A4U6WZP2_9PEZI</name>
<feature type="transmembrane region" description="Helical" evidence="11">
    <location>
        <begin position="439"/>
        <end position="461"/>
    </location>
</feature>
<feature type="domain" description="ABC transmembrane type-1" evidence="13">
    <location>
        <begin position="943"/>
        <end position="1221"/>
    </location>
</feature>
<protein>
    <submittedName>
        <fullName evidence="14">Canalicular multispecific organic anion transporter 1</fullName>
    </submittedName>
</protein>
<sequence length="1507" mass="164105">MTFHPGQQSRAYRLCPSFLKPNAHEHSNSSFHGMACNDNTFGPVIAAGCRASFDFTLLFEQSILSIGPSVLLLILIPPRLLQLRTRRHGVFTSVADSYQIIRIFPLIAYLALQVTLLVVWGTSGLASSTSVSLAEASIRLVDALAICVLSVAEYTRAVRPSTLLCVFLAFSAVFDAVQIRTLWLLSGEALTLAALSTSSLVIKLVILAFEVRGNKARLKELYDRLGPEQTSGIFSRISFLWLNTLLWRGFNAVLVPEELFKMDALLDTTTLRYKFQHYWIAESRTERKLFNRLFFASCRAVKRPVLSAIIPRLCQSAFNFSQPLLIARIVTFAQDANDDRNIGYGLIGATAIVYTGLAFSIAVYKHKTYRLITMVRGGLISLIYDKTIELDSGALKDGASVTLIGTDCESIAQGLVNVHEIWAAPIDIGLALYLLQREMGVACVAPVVIAVLSTLGSVHIAKITRTRQKGWVEAVQERVTTTFTLLTNIKSAKMTSLVERMAAGIETLRNVEIGKAKAFLRVDAVMNVCASAPSLLSPVATLLIFALRDDNLTSAKAFSALSIVAIMNLPLTVALSALPTFWASLACFERIEKYLLSEERKDNRLFLTSGTKSPSLHIATLPTKPGREALPMSIAEDELEDMTPRRDTAASLALVSIKQGHIGYENEASCVLRDVDLDFLPGRFYTLTGPIGSGKSTVLKTVLGETSIFQGNVSIAAPRVAYCSQEPWVLNVSIKANILGGKELDEPFYEQVLKACGLDVDLPQLPDGDGTVLGSKGMRLSGGQTKRVALARAVYSRLPLVLLDDCFSSLDTTTEALLFRRLLGRNEGLLRRMGCCVVLVTQRAYHSHQADGMLVIGPDGSIENKEPVQSLLGERLSHSDSAISDEMKSGGDSIPDSTIQDAANQGPATRPSLSTHAIRQTGDISIWGFYIAQIGPLHCAVFLLLNAVTAFFPRFAQVWVSFWVETTAQNPSENTNAIYGATYALLSVGGLVAFYSVMLYMFQVMVPRSARRLHHEQLQTTIRASYSFLSRTEPGVILNRFSQDMTLVDIELPSYAVQCFFYIFSCLAQGVLVATGIKYMAAFIPAVLAVVYVLQKFYLRTSRQLRHLELEAKSPLYSHMLETCSGLHSIRAYGWEQRFIETNVGLVDSSQKPLYALYCVQRWLNLVLGLVVAAIATLLVTLGTQLRSETSASSIGVALVNTVNFSQGLANLITAWTSLETALGAIARIKSFTTDVKHEDDLGTSAGSPAAGPPRPDLTATETAGGLEFSSASFAYEDSPPVLRDISFVIEPGMRVGICGRSGSGKSSLLLAILRMLRCTGGNITLDGQRIDAMPSAAVRAAFVVVPQTPLLLPGSVRFNLDPKSGVGNDDDAMAAVLEGLELWDTVVEQGGLDTDVDALALSHGQTRLLGIARAMLDRCHVQKHKKIVLVDEVTNGLDADATAMVMRALDRAFAGHTVVAVAHQLETIVGYDRIAVLDAGRLVEWGEPADLLRLGEGWFKGLWKES</sequence>
<keyword evidence="4 11" id="KW-0812">Transmembrane</keyword>
<dbReference type="GO" id="GO:0005886">
    <property type="term" value="C:plasma membrane"/>
    <property type="evidence" value="ECO:0007669"/>
    <property type="project" value="UniProtKB-SubCell"/>
</dbReference>
<evidence type="ECO:0000259" key="13">
    <source>
        <dbReference type="PROSITE" id="PS50929"/>
    </source>
</evidence>
<evidence type="ECO:0000256" key="9">
    <source>
        <dbReference type="ARBA" id="ARBA00023180"/>
    </source>
</evidence>
<evidence type="ECO:0000256" key="10">
    <source>
        <dbReference type="SAM" id="MobiDB-lite"/>
    </source>
</evidence>
<dbReference type="PROSITE" id="PS50893">
    <property type="entry name" value="ABC_TRANSPORTER_2"/>
    <property type="match status" value="2"/>
</dbReference>
<feature type="domain" description="ABC transmembrane type-1" evidence="13">
    <location>
        <begin position="313"/>
        <end position="581"/>
    </location>
</feature>
<dbReference type="OrthoDB" id="6500128at2759"/>
<evidence type="ECO:0000256" key="4">
    <source>
        <dbReference type="ARBA" id="ARBA00022692"/>
    </source>
</evidence>
<dbReference type="CDD" id="cd18579">
    <property type="entry name" value="ABC_6TM_ABCC_D1"/>
    <property type="match status" value="1"/>
</dbReference>
<comment type="subcellular location">
    <subcellularLocation>
        <location evidence="1">Cell membrane</location>
        <topology evidence="1">Multi-pass membrane protein</topology>
    </subcellularLocation>
</comment>
<dbReference type="InterPro" id="IPR027417">
    <property type="entry name" value="P-loop_NTPase"/>
</dbReference>
<keyword evidence="8 11" id="KW-0472">Membrane</keyword>
<evidence type="ECO:0000256" key="5">
    <source>
        <dbReference type="ARBA" id="ARBA00022741"/>
    </source>
</evidence>
<evidence type="ECO:0000256" key="8">
    <source>
        <dbReference type="ARBA" id="ARBA00023136"/>
    </source>
</evidence>
<dbReference type="GO" id="GO:0140359">
    <property type="term" value="F:ABC-type transporter activity"/>
    <property type="evidence" value="ECO:0007669"/>
    <property type="project" value="InterPro"/>
</dbReference>
<keyword evidence="9" id="KW-0325">Glycoprotein</keyword>
<keyword evidence="2" id="KW-0813">Transport</keyword>
<dbReference type="Proteomes" id="UP000310108">
    <property type="component" value="Unassembled WGS sequence"/>
</dbReference>
<comment type="caution">
    <text evidence="14">The sequence shown here is derived from an EMBL/GenBank/DDBJ whole genome shotgun (WGS) entry which is preliminary data.</text>
</comment>
<evidence type="ECO:0000256" key="7">
    <source>
        <dbReference type="ARBA" id="ARBA00022989"/>
    </source>
</evidence>
<feature type="region of interest" description="Disordered" evidence="10">
    <location>
        <begin position="882"/>
        <end position="914"/>
    </location>
</feature>